<dbReference type="NCBIfam" id="TIGR02481">
    <property type="entry name" value="hemeryth_dom"/>
    <property type="match status" value="1"/>
</dbReference>
<dbReference type="PANTHER" id="PTHR37164">
    <property type="entry name" value="BACTERIOHEMERYTHRIN"/>
    <property type="match status" value="1"/>
</dbReference>
<reference evidence="6" key="1">
    <citation type="submission" date="2018-11" db="EMBL/GenBank/DDBJ databases">
        <title>Genome sequencing of a novel mesophilic and cellulolytic organism within the genus Hungateiclostridium.</title>
        <authorList>
            <person name="Rettenmaier R."/>
            <person name="Liebl W."/>
            <person name="Zverlov V."/>
        </authorList>
    </citation>
    <scope>NUCLEOTIDE SEQUENCE [LARGE SCALE GENOMIC DNA]</scope>
    <source>
        <strain evidence="6">N2K1</strain>
    </source>
</reference>
<gene>
    <name evidence="5" type="ORF">EFD62_15415</name>
</gene>
<dbReference type="NCBIfam" id="NF033749">
    <property type="entry name" value="bact_hemeryth"/>
    <property type="match status" value="1"/>
</dbReference>
<dbReference type="Pfam" id="PF01814">
    <property type="entry name" value="Hemerythrin"/>
    <property type="match status" value="1"/>
</dbReference>
<proteinExistence type="inferred from homology"/>
<feature type="domain" description="Hemerythrin-like" evidence="4">
    <location>
        <begin position="10"/>
        <end position="127"/>
    </location>
</feature>
<keyword evidence="2" id="KW-0479">Metal-binding</keyword>
<dbReference type="GO" id="GO:0046872">
    <property type="term" value="F:metal ion binding"/>
    <property type="evidence" value="ECO:0007669"/>
    <property type="project" value="UniProtKB-KW"/>
</dbReference>
<dbReference type="RefSeq" id="WP_069196128.1">
    <property type="nucleotide sequence ID" value="NZ_RLII01000032.1"/>
</dbReference>
<dbReference type="InterPro" id="IPR035938">
    <property type="entry name" value="Hemerythrin-like_sf"/>
</dbReference>
<dbReference type="AlphaFoldDB" id="A0A4Q0I102"/>
<evidence type="ECO:0000259" key="4">
    <source>
        <dbReference type="Pfam" id="PF01814"/>
    </source>
</evidence>
<comment type="caution">
    <text evidence="5">The sequence shown here is derived from an EMBL/GenBank/DDBJ whole genome shotgun (WGS) entry which is preliminary data.</text>
</comment>
<accession>A0A4Q0I102</accession>
<evidence type="ECO:0000313" key="6">
    <source>
        <dbReference type="Proteomes" id="UP000289166"/>
    </source>
</evidence>
<dbReference type="Gene3D" id="1.20.120.50">
    <property type="entry name" value="Hemerythrin-like"/>
    <property type="match status" value="1"/>
</dbReference>
<dbReference type="EMBL" id="RLII01000032">
    <property type="protein sequence ID" value="RXE57858.1"/>
    <property type="molecule type" value="Genomic_DNA"/>
</dbReference>
<dbReference type="Proteomes" id="UP000289166">
    <property type="component" value="Unassembled WGS sequence"/>
</dbReference>
<dbReference type="OrthoDB" id="9797092at2"/>
<keyword evidence="6" id="KW-1185">Reference proteome</keyword>
<dbReference type="InterPro" id="IPR012827">
    <property type="entry name" value="Hemerythrin_metal-bd"/>
</dbReference>
<evidence type="ECO:0000256" key="1">
    <source>
        <dbReference type="ARBA" id="ARBA00010587"/>
    </source>
</evidence>
<keyword evidence="3" id="KW-0408">Iron</keyword>
<dbReference type="PANTHER" id="PTHR37164:SF1">
    <property type="entry name" value="BACTERIOHEMERYTHRIN"/>
    <property type="match status" value="1"/>
</dbReference>
<dbReference type="SUPFAM" id="SSF47188">
    <property type="entry name" value="Hemerythrin-like"/>
    <property type="match status" value="1"/>
</dbReference>
<evidence type="ECO:0000313" key="5">
    <source>
        <dbReference type="EMBL" id="RXE57858.1"/>
    </source>
</evidence>
<comment type="similarity">
    <text evidence="1">Belongs to the hemerythrin family.</text>
</comment>
<dbReference type="CDD" id="cd12107">
    <property type="entry name" value="Hemerythrin"/>
    <property type="match status" value="1"/>
</dbReference>
<evidence type="ECO:0000256" key="3">
    <source>
        <dbReference type="ARBA" id="ARBA00023004"/>
    </source>
</evidence>
<sequence>MYEMKPEYFTGIDFIDKEHAKLFAIADETYELLKNQFIPDKYDHIMKLVNELKDYTQYHFKHEEEYMESIGYKRLLSQKVAHDDFIQRINEYTPDSIDENQKETLLELLDFLATWLVEHIYRKDKLIAE</sequence>
<evidence type="ECO:0000256" key="2">
    <source>
        <dbReference type="ARBA" id="ARBA00022723"/>
    </source>
</evidence>
<organism evidence="5 6">
    <name type="scientific">Acetivibrio mesophilus</name>
    <dbReference type="NCBI Taxonomy" id="2487273"/>
    <lineage>
        <taxon>Bacteria</taxon>
        <taxon>Bacillati</taxon>
        <taxon>Bacillota</taxon>
        <taxon>Clostridia</taxon>
        <taxon>Eubacteriales</taxon>
        <taxon>Oscillospiraceae</taxon>
        <taxon>Acetivibrio</taxon>
    </lineage>
</organism>
<name>A0A4Q0I102_9FIRM</name>
<dbReference type="InterPro" id="IPR050669">
    <property type="entry name" value="Hemerythrin"/>
</dbReference>
<protein>
    <submittedName>
        <fullName evidence="5">Bacteriohemerythrin</fullName>
    </submittedName>
</protein>
<dbReference type="InterPro" id="IPR012312">
    <property type="entry name" value="Hemerythrin-like"/>
</dbReference>